<dbReference type="Proteomes" id="UP000092993">
    <property type="component" value="Unassembled WGS sequence"/>
</dbReference>
<feature type="transmembrane region" description="Helical" evidence="1">
    <location>
        <begin position="96"/>
        <end position="122"/>
    </location>
</feature>
<dbReference type="STRING" id="5627.A0A1C7MQ03"/>
<dbReference type="InterPro" id="IPR045339">
    <property type="entry name" value="DUF6534"/>
</dbReference>
<keyword evidence="1" id="KW-0812">Transmembrane</keyword>
<feature type="transmembrane region" description="Helical" evidence="1">
    <location>
        <begin position="32"/>
        <end position="52"/>
    </location>
</feature>
<feature type="transmembrane region" description="Helical" evidence="1">
    <location>
        <begin position="143"/>
        <end position="164"/>
    </location>
</feature>
<dbReference type="AlphaFoldDB" id="A0A1C7MQ03"/>
<keyword evidence="1" id="KW-0472">Membrane</keyword>
<evidence type="ECO:0000313" key="4">
    <source>
        <dbReference type="Proteomes" id="UP000092993"/>
    </source>
</evidence>
<feature type="transmembrane region" description="Helical" evidence="1">
    <location>
        <begin position="170"/>
        <end position="189"/>
    </location>
</feature>
<evidence type="ECO:0000259" key="2">
    <source>
        <dbReference type="Pfam" id="PF20152"/>
    </source>
</evidence>
<gene>
    <name evidence="3" type="ORF">A0H81_00686</name>
</gene>
<dbReference type="PANTHER" id="PTHR40465">
    <property type="entry name" value="CHROMOSOME 1, WHOLE GENOME SHOTGUN SEQUENCE"/>
    <property type="match status" value="1"/>
</dbReference>
<protein>
    <recommendedName>
        <fullName evidence="2">DUF6534 domain-containing protein</fullName>
    </recommendedName>
</protein>
<proteinExistence type="predicted"/>
<keyword evidence="4" id="KW-1185">Reference proteome</keyword>
<sequence>MIGVTVVITAIMTFIVQRSLLLLTYDALDLRVSAVSHGNVVITIPIAVLAFLRLGEHPPIFSTISANGIYTELVAASASTYEMIRLKSYALFVRQYSWVFTLGLSLSSALDVLVTASLCYFLKKSRTGLSSMDRIINSLTLYTLENGSLTCVTTIITLICWISMPRNLVFLGFHLAITKLYANSLLATLNARRSLRLNKASRQVFDTMPIVFTSGSAESDHDPSRTEDIAMSPVLQISISKSIHTDFDCGPSEARP</sequence>
<feature type="domain" description="DUF6534" evidence="2">
    <location>
        <begin position="108"/>
        <end position="194"/>
    </location>
</feature>
<dbReference type="Pfam" id="PF20152">
    <property type="entry name" value="DUF6534"/>
    <property type="match status" value="1"/>
</dbReference>
<name>A0A1C7MQ03_GRIFR</name>
<feature type="transmembrane region" description="Helical" evidence="1">
    <location>
        <begin position="6"/>
        <end position="25"/>
    </location>
</feature>
<keyword evidence="1" id="KW-1133">Transmembrane helix</keyword>
<evidence type="ECO:0000313" key="3">
    <source>
        <dbReference type="EMBL" id="OBZ78970.1"/>
    </source>
</evidence>
<reference evidence="3 4" key="1">
    <citation type="submission" date="2016-03" db="EMBL/GenBank/DDBJ databases">
        <title>Whole genome sequencing of Grifola frondosa 9006-11.</title>
        <authorList>
            <person name="Min B."/>
            <person name="Park H."/>
            <person name="Kim J.-G."/>
            <person name="Cho H."/>
            <person name="Oh Y.-L."/>
            <person name="Kong W.-S."/>
            <person name="Choi I.-G."/>
        </authorList>
    </citation>
    <scope>NUCLEOTIDE SEQUENCE [LARGE SCALE GENOMIC DNA]</scope>
    <source>
        <strain evidence="3 4">9006-11</strain>
    </source>
</reference>
<dbReference type="EMBL" id="LUGG01000001">
    <property type="protein sequence ID" value="OBZ78970.1"/>
    <property type="molecule type" value="Genomic_DNA"/>
</dbReference>
<organism evidence="3 4">
    <name type="scientific">Grifola frondosa</name>
    <name type="common">Maitake</name>
    <name type="synonym">Polyporus frondosus</name>
    <dbReference type="NCBI Taxonomy" id="5627"/>
    <lineage>
        <taxon>Eukaryota</taxon>
        <taxon>Fungi</taxon>
        <taxon>Dikarya</taxon>
        <taxon>Basidiomycota</taxon>
        <taxon>Agaricomycotina</taxon>
        <taxon>Agaricomycetes</taxon>
        <taxon>Polyporales</taxon>
        <taxon>Grifolaceae</taxon>
        <taxon>Grifola</taxon>
    </lineage>
</organism>
<dbReference type="OrthoDB" id="3206554at2759"/>
<evidence type="ECO:0000256" key="1">
    <source>
        <dbReference type="SAM" id="Phobius"/>
    </source>
</evidence>
<comment type="caution">
    <text evidence="3">The sequence shown here is derived from an EMBL/GenBank/DDBJ whole genome shotgun (WGS) entry which is preliminary data.</text>
</comment>
<accession>A0A1C7MQ03</accession>
<dbReference type="PANTHER" id="PTHR40465:SF1">
    <property type="entry name" value="DUF6534 DOMAIN-CONTAINING PROTEIN"/>
    <property type="match status" value="1"/>
</dbReference>